<evidence type="ECO:0000259" key="2">
    <source>
        <dbReference type="Pfam" id="PF01553"/>
    </source>
</evidence>
<keyword evidence="4" id="KW-1185">Reference proteome</keyword>
<name>A0A2V3ZT47_9BACT</name>
<dbReference type="InterPro" id="IPR002123">
    <property type="entry name" value="Plipid/glycerol_acylTrfase"/>
</dbReference>
<dbReference type="GO" id="GO:0016746">
    <property type="term" value="F:acyltransferase activity"/>
    <property type="evidence" value="ECO:0007669"/>
    <property type="project" value="UniProtKB-KW"/>
</dbReference>
<evidence type="ECO:0000313" key="3">
    <source>
        <dbReference type="EMBL" id="PXX96857.1"/>
    </source>
</evidence>
<dbReference type="GO" id="GO:0019698">
    <property type="term" value="P:D-galacturonate catabolic process"/>
    <property type="evidence" value="ECO:0007669"/>
    <property type="project" value="TreeGrafter"/>
</dbReference>
<dbReference type="GO" id="GO:0042840">
    <property type="term" value="P:D-glucuronate catabolic process"/>
    <property type="evidence" value="ECO:0007669"/>
    <property type="project" value="TreeGrafter"/>
</dbReference>
<dbReference type="OrthoDB" id="1078132at2"/>
<reference evidence="3 4" key="1">
    <citation type="submission" date="2018-05" db="EMBL/GenBank/DDBJ databases">
        <title>Marinifilum breve JC075T sp. nov., a marine bacterium isolated from Yongle Blue Hole in the South China Sea.</title>
        <authorList>
            <person name="Fu T."/>
        </authorList>
    </citation>
    <scope>NUCLEOTIDE SEQUENCE [LARGE SCALE GENOMIC DNA]</scope>
    <source>
        <strain evidence="3 4">JC075</strain>
    </source>
</reference>
<keyword evidence="1" id="KW-0175">Coiled coil</keyword>
<sequence length="389" mass="45402">MITESDFDDIRPYNDSEVVEVINRLLQEEAFIKFAQQLFPGFTKEMIEKALSEVKSIKEFQGNFIIRLAQHIIDNTTKGITIDGLENLDPNESYLFISDHRDIILDSALLNVMMHHHGFETTEIAIGSNLLIQPWIADLVKLNKSFVVNRNVTVRQMLESSKQLSNYINFALNTKKSSIWIAQREGRTKDGDDRTQQSLLKMLQMSGGKEFCSHFKNLRIVPVAISYEYEPCDAMKTLEVHLKETESGYQKTAKDDLRSMIRGMINEKGRVHFNIGKPISHMLDTIEDMDESKDKFKALADLIDYRIHKNYKLWPDNYIAYDIVNNSKEFLDKYTIEEKELFLKHMEKKIATIEDRAEDMERLHQIFFEIYANPVKNRLELTKPEFVED</sequence>
<proteinExistence type="predicted"/>
<dbReference type="SUPFAM" id="SSF69593">
    <property type="entry name" value="Glycerol-3-phosphate (1)-acyltransferase"/>
    <property type="match status" value="1"/>
</dbReference>
<evidence type="ECO:0000256" key="1">
    <source>
        <dbReference type="SAM" id="Coils"/>
    </source>
</evidence>
<feature type="domain" description="Phospholipid/glycerol acyltransferase" evidence="2">
    <location>
        <begin position="80"/>
        <end position="225"/>
    </location>
</feature>
<comment type="caution">
    <text evidence="3">The sequence shown here is derived from an EMBL/GenBank/DDBJ whole genome shotgun (WGS) entry which is preliminary data.</text>
</comment>
<evidence type="ECO:0000313" key="4">
    <source>
        <dbReference type="Proteomes" id="UP000248079"/>
    </source>
</evidence>
<keyword evidence="3" id="KW-0012">Acyltransferase</keyword>
<dbReference type="RefSeq" id="WP_110362848.1">
    <property type="nucleotide sequence ID" value="NZ_QFLI01000011.1"/>
</dbReference>
<protein>
    <submittedName>
        <fullName evidence="3">Glycerol acyltransferase</fullName>
    </submittedName>
</protein>
<accession>A0A2V3ZT47</accession>
<keyword evidence="3" id="KW-0808">Transferase</keyword>
<gene>
    <name evidence="3" type="ORF">DF185_19650</name>
</gene>
<organism evidence="3 4">
    <name type="scientific">Marinifilum breve</name>
    <dbReference type="NCBI Taxonomy" id="2184082"/>
    <lineage>
        <taxon>Bacteria</taxon>
        <taxon>Pseudomonadati</taxon>
        <taxon>Bacteroidota</taxon>
        <taxon>Bacteroidia</taxon>
        <taxon>Marinilabiliales</taxon>
        <taxon>Marinifilaceae</taxon>
    </lineage>
</organism>
<dbReference type="AlphaFoldDB" id="A0A2V3ZT47"/>
<dbReference type="PANTHER" id="PTHR30068:SF3">
    <property type="entry name" value="PHOSPHOLIPID_GLYCEROL ACYLTRANSFERASE DOMAIN-CONTAINING PROTEIN"/>
    <property type="match status" value="1"/>
</dbReference>
<feature type="coiled-coil region" evidence="1">
    <location>
        <begin position="336"/>
        <end position="363"/>
    </location>
</feature>
<dbReference type="Proteomes" id="UP000248079">
    <property type="component" value="Unassembled WGS sequence"/>
</dbReference>
<dbReference type="PANTHER" id="PTHR30068">
    <property type="entry name" value="URONATE ISOMERASE"/>
    <property type="match status" value="1"/>
</dbReference>
<dbReference type="EMBL" id="QFLI01000011">
    <property type="protein sequence ID" value="PXX96857.1"/>
    <property type="molecule type" value="Genomic_DNA"/>
</dbReference>
<dbReference type="Pfam" id="PF01553">
    <property type="entry name" value="Acyltransferase"/>
    <property type="match status" value="1"/>
</dbReference>